<comment type="caution">
    <text evidence="2">The sequence shown here is derived from an EMBL/GenBank/DDBJ whole genome shotgun (WGS) entry which is preliminary data.</text>
</comment>
<gene>
    <name evidence="2" type="ORF">WG78_17910</name>
</gene>
<evidence type="ECO:0000256" key="1">
    <source>
        <dbReference type="SAM" id="SignalP"/>
    </source>
</evidence>
<protein>
    <submittedName>
        <fullName evidence="2">Uncharacterized protein</fullName>
    </submittedName>
</protein>
<sequence>MPMRTLLSLLNVARVGAMALLLTLAACASNPPPPETYHLQAQRKGPPYPVRFNDTVLITPPRALPLYASNNFVYQEGPQRFAQDPFRLYSATLPQALQEQLVIWLGGSGLFAHAVPMASTQARFVLESDIREVVVDVRPDVPHTAQVQWHARLRDTQTGAYLLDRTFMGQSVATSPLDGASLIAAQSEALAQSLQGLEAALLTLQ</sequence>
<dbReference type="STRING" id="857265.WG78_17910"/>
<reference evidence="2 3" key="1">
    <citation type="submission" date="2015-07" db="EMBL/GenBank/DDBJ databases">
        <title>Draft genome sequence of the Amantichitinum ursilacus IGB-41, a new chitin-degrading bacterium.</title>
        <authorList>
            <person name="Kirstahler P."/>
            <person name="Guenther M."/>
            <person name="Grumaz C."/>
            <person name="Rupp S."/>
            <person name="Zibek S."/>
            <person name="Sohn K."/>
        </authorList>
    </citation>
    <scope>NUCLEOTIDE SEQUENCE [LARGE SCALE GENOMIC DNA]</scope>
    <source>
        <strain evidence="2 3">IGB-41</strain>
    </source>
</reference>
<proteinExistence type="predicted"/>
<feature type="chain" id="PRO_5005862979" evidence="1">
    <location>
        <begin position="29"/>
        <end position="205"/>
    </location>
</feature>
<name>A0A0N0XI48_9NEIS</name>
<dbReference type="Proteomes" id="UP000037939">
    <property type="component" value="Unassembled WGS sequence"/>
</dbReference>
<keyword evidence="3" id="KW-1185">Reference proteome</keyword>
<dbReference type="Gene3D" id="3.40.50.10610">
    <property type="entry name" value="ABC-type transport auxiliary lipoprotein component"/>
    <property type="match status" value="1"/>
</dbReference>
<evidence type="ECO:0000313" key="2">
    <source>
        <dbReference type="EMBL" id="KPC50272.1"/>
    </source>
</evidence>
<dbReference type="PROSITE" id="PS51257">
    <property type="entry name" value="PROKAR_LIPOPROTEIN"/>
    <property type="match status" value="1"/>
</dbReference>
<feature type="signal peptide" evidence="1">
    <location>
        <begin position="1"/>
        <end position="28"/>
    </location>
</feature>
<keyword evidence="1" id="KW-0732">Signal</keyword>
<dbReference type="EMBL" id="LAQT01000030">
    <property type="protein sequence ID" value="KPC50272.1"/>
    <property type="molecule type" value="Genomic_DNA"/>
</dbReference>
<dbReference type="AlphaFoldDB" id="A0A0N0XI48"/>
<organism evidence="2 3">
    <name type="scientific">Amantichitinum ursilacus</name>
    <dbReference type="NCBI Taxonomy" id="857265"/>
    <lineage>
        <taxon>Bacteria</taxon>
        <taxon>Pseudomonadati</taxon>
        <taxon>Pseudomonadota</taxon>
        <taxon>Betaproteobacteria</taxon>
        <taxon>Neisseriales</taxon>
        <taxon>Chitinibacteraceae</taxon>
        <taxon>Amantichitinum</taxon>
    </lineage>
</organism>
<evidence type="ECO:0000313" key="3">
    <source>
        <dbReference type="Proteomes" id="UP000037939"/>
    </source>
</evidence>
<accession>A0A0N0XI48</accession>
<dbReference type="SUPFAM" id="SSF159594">
    <property type="entry name" value="XCC0632-like"/>
    <property type="match status" value="1"/>
</dbReference>